<evidence type="ECO:0000313" key="4">
    <source>
        <dbReference type="Proteomes" id="UP000027135"/>
    </source>
</evidence>
<feature type="region of interest" description="Disordered" evidence="1">
    <location>
        <begin position="33"/>
        <end position="58"/>
    </location>
</feature>
<keyword evidence="2" id="KW-0732">Signal</keyword>
<evidence type="ECO:0000256" key="2">
    <source>
        <dbReference type="SAM" id="SignalP"/>
    </source>
</evidence>
<sequence>MDPMLHLLLKVLVCLAVAVGVAVSQDDYDHFFSGPNPGSGPSIPSTPSGGPVLFPNSPAGDETSGVIVGASGYGFVPPRNSIGGVPHYGSFSSGPSYGGFF</sequence>
<keyword evidence="4" id="KW-1185">Reference proteome</keyword>
<proteinExistence type="predicted"/>
<feature type="compositionally biased region" description="Low complexity" evidence="1">
    <location>
        <begin position="33"/>
        <end position="51"/>
    </location>
</feature>
<dbReference type="EMBL" id="KK853169">
    <property type="protein sequence ID" value="KDR10366.1"/>
    <property type="molecule type" value="Genomic_DNA"/>
</dbReference>
<feature type="chain" id="PRO_5001644204" evidence="2">
    <location>
        <begin position="25"/>
        <end position="101"/>
    </location>
</feature>
<dbReference type="AlphaFoldDB" id="A0A067QPF3"/>
<organism evidence="3 4">
    <name type="scientific">Zootermopsis nevadensis</name>
    <name type="common">Dampwood termite</name>
    <dbReference type="NCBI Taxonomy" id="136037"/>
    <lineage>
        <taxon>Eukaryota</taxon>
        <taxon>Metazoa</taxon>
        <taxon>Ecdysozoa</taxon>
        <taxon>Arthropoda</taxon>
        <taxon>Hexapoda</taxon>
        <taxon>Insecta</taxon>
        <taxon>Pterygota</taxon>
        <taxon>Neoptera</taxon>
        <taxon>Polyneoptera</taxon>
        <taxon>Dictyoptera</taxon>
        <taxon>Blattodea</taxon>
        <taxon>Blattoidea</taxon>
        <taxon>Termitoidae</taxon>
        <taxon>Termopsidae</taxon>
        <taxon>Zootermopsis</taxon>
    </lineage>
</organism>
<dbReference type="InParanoid" id="A0A067QPF3"/>
<protein>
    <submittedName>
        <fullName evidence="3">Uncharacterized protein</fullName>
    </submittedName>
</protein>
<reference evidence="3 4" key="1">
    <citation type="journal article" date="2014" name="Nat. Commun.">
        <title>Molecular traces of alternative social organization in a termite genome.</title>
        <authorList>
            <person name="Terrapon N."/>
            <person name="Li C."/>
            <person name="Robertson H.M."/>
            <person name="Ji L."/>
            <person name="Meng X."/>
            <person name="Booth W."/>
            <person name="Chen Z."/>
            <person name="Childers C.P."/>
            <person name="Glastad K.M."/>
            <person name="Gokhale K."/>
            <person name="Gowin J."/>
            <person name="Gronenberg W."/>
            <person name="Hermansen R.A."/>
            <person name="Hu H."/>
            <person name="Hunt B.G."/>
            <person name="Huylmans A.K."/>
            <person name="Khalil S.M."/>
            <person name="Mitchell R.D."/>
            <person name="Munoz-Torres M.C."/>
            <person name="Mustard J.A."/>
            <person name="Pan H."/>
            <person name="Reese J.T."/>
            <person name="Scharf M.E."/>
            <person name="Sun F."/>
            <person name="Vogel H."/>
            <person name="Xiao J."/>
            <person name="Yang W."/>
            <person name="Yang Z."/>
            <person name="Yang Z."/>
            <person name="Zhou J."/>
            <person name="Zhu J."/>
            <person name="Brent C.S."/>
            <person name="Elsik C.G."/>
            <person name="Goodisman M.A."/>
            <person name="Liberles D.A."/>
            <person name="Roe R.M."/>
            <person name="Vargo E.L."/>
            <person name="Vilcinskas A."/>
            <person name="Wang J."/>
            <person name="Bornberg-Bauer E."/>
            <person name="Korb J."/>
            <person name="Zhang G."/>
            <person name="Liebig J."/>
        </authorList>
    </citation>
    <scope>NUCLEOTIDE SEQUENCE [LARGE SCALE GENOMIC DNA]</scope>
    <source>
        <tissue evidence="3">Whole organism</tissue>
    </source>
</reference>
<evidence type="ECO:0000313" key="3">
    <source>
        <dbReference type="EMBL" id="KDR10366.1"/>
    </source>
</evidence>
<gene>
    <name evidence="3" type="ORF">L798_15767</name>
</gene>
<evidence type="ECO:0000256" key="1">
    <source>
        <dbReference type="SAM" id="MobiDB-lite"/>
    </source>
</evidence>
<dbReference type="Proteomes" id="UP000027135">
    <property type="component" value="Unassembled WGS sequence"/>
</dbReference>
<feature type="signal peptide" evidence="2">
    <location>
        <begin position="1"/>
        <end position="24"/>
    </location>
</feature>
<accession>A0A067QPF3</accession>
<name>A0A067QPF3_ZOONE</name>